<dbReference type="AlphaFoldDB" id="I3SUF7"/>
<dbReference type="EMBL" id="BT144105">
    <property type="protein sequence ID" value="AFK43899.1"/>
    <property type="molecule type" value="mRNA"/>
</dbReference>
<reference evidence="1" key="1">
    <citation type="submission" date="2012-05" db="EMBL/GenBank/DDBJ databases">
        <authorList>
            <person name="Krishnakumar V."/>
            <person name="Cheung F."/>
            <person name="Xiao Y."/>
            <person name="Chan A."/>
            <person name="Moskal W.A."/>
            <person name="Town C.D."/>
        </authorList>
    </citation>
    <scope>NUCLEOTIDE SEQUENCE</scope>
</reference>
<name>I3SUF7_LOTJA</name>
<protein>
    <submittedName>
        <fullName evidence="1">Uncharacterized protein</fullName>
    </submittedName>
</protein>
<organism evidence="1">
    <name type="scientific">Lotus japonicus</name>
    <name type="common">Lotus corniculatus var. japonicus</name>
    <dbReference type="NCBI Taxonomy" id="34305"/>
    <lineage>
        <taxon>Eukaryota</taxon>
        <taxon>Viridiplantae</taxon>
        <taxon>Streptophyta</taxon>
        <taxon>Embryophyta</taxon>
        <taxon>Tracheophyta</taxon>
        <taxon>Spermatophyta</taxon>
        <taxon>Magnoliopsida</taxon>
        <taxon>eudicotyledons</taxon>
        <taxon>Gunneridae</taxon>
        <taxon>Pentapetalae</taxon>
        <taxon>rosids</taxon>
        <taxon>fabids</taxon>
        <taxon>Fabales</taxon>
        <taxon>Fabaceae</taxon>
        <taxon>Papilionoideae</taxon>
        <taxon>50 kb inversion clade</taxon>
        <taxon>NPAAA clade</taxon>
        <taxon>Hologalegina</taxon>
        <taxon>robinioid clade</taxon>
        <taxon>Loteae</taxon>
        <taxon>Lotus</taxon>
    </lineage>
</organism>
<sequence>MAFPTKCSHHGLYIIFNIDARGFKVCAQKVYGQGIEGKSWAPGTR</sequence>
<proteinExistence type="evidence at transcript level"/>
<evidence type="ECO:0000313" key="1">
    <source>
        <dbReference type="EMBL" id="AFK43899.1"/>
    </source>
</evidence>
<accession>I3SUF7</accession>